<accession>A0A8B7ZLI7</accession>
<protein>
    <submittedName>
        <fullName evidence="4">BRD4-interacting chromatin-remodeling complex-associated protein-like isoform X1</fullName>
    </submittedName>
</protein>
<name>A0A8B7ZLI7_ACAPL</name>
<dbReference type="GeneID" id="110987476"/>
<feature type="compositionally biased region" description="Basic and acidic residues" evidence="1">
    <location>
        <begin position="1870"/>
        <end position="1883"/>
    </location>
</feature>
<feature type="compositionally biased region" description="Basic and acidic residues" evidence="1">
    <location>
        <begin position="1555"/>
        <end position="1579"/>
    </location>
</feature>
<feature type="region of interest" description="Disordered" evidence="1">
    <location>
        <begin position="365"/>
        <end position="410"/>
    </location>
</feature>
<dbReference type="PANTHER" id="PTHR15572">
    <property type="entry name" value="GLIOMA TUMOR SUPPRESSOR CANDIDATE REGION GENE 1"/>
    <property type="match status" value="1"/>
</dbReference>
<feature type="compositionally biased region" description="Polar residues" evidence="1">
    <location>
        <begin position="946"/>
        <end position="979"/>
    </location>
</feature>
<feature type="region of interest" description="Disordered" evidence="1">
    <location>
        <begin position="1869"/>
        <end position="1909"/>
    </location>
</feature>
<feature type="compositionally biased region" description="Low complexity" evidence="1">
    <location>
        <begin position="715"/>
        <end position="724"/>
    </location>
</feature>
<dbReference type="Proteomes" id="UP000694845">
    <property type="component" value="Unplaced"/>
</dbReference>
<feature type="region of interest" description="Disordered" evidence="1">
    <location>
        <begin position="2106"/>
        <end position="2137"/>
    </location>
</feature>
<feature type="compositionally biased region" description="Low complexity" evidence="1">
    <location>
        <begin position="930"/>
        <end position="945"/>
    </location>
</feature>
<feature type="region of interest" description="Disordered" evidence="1">
    <location>
        <begin position="1783"/>
        <end position="1832"/>
    </location>
</feature>
<feature type="compositionally biased region" description="Basic and acidic residues" evidence="1">
    <location>
        <begin position="1534"/>
        <end position="1546"/>
    </location>
</feature>
<dbReference type="InterPro" id="IPR052438">
    <property type="entry name" value="Chromatin_remod/trans_coact"/>
</dbReference>
<gene>
    <name evidence="4" type="primary">LOC110987476</name>
</gene>
<feature type="compositionally biased region" description="Basic residues" evidence="1">
    <location>
        <begin position="573"/>
        <end position="585"/>
    </location>
</feature>
<feature type="region of interest" description="Disordered" evidence="1">
    <location>
        <begin position="828"/>
        <end position="874"/>
    </location>
</feature>
<dbReference type="OrthoDB" id="2556847at2759"/>
<feature type="compositionally biased region" description="Low complexity" evidence="1">
    <location>
        <begin position="1360"/>
        <end position="1375"/>
    </location>
</feature>
<evidence type="ECO:0000313" key="4">
    <source>
        <dbReference type="RefSeq" id="XP_022105917.1"/>
    </source>
</evidence>
<feature type="compositionally biased region" description="Low complexity" evidence="1">
    <location>
        <begin position="1050"/>
        <end position="1061"/>
    </location>
</feature>
<feature type="region of interest" description="Disordered" evidence="1">
    <location>
        <begin position="85"/>
        <end position="107"/>
    </location>
</feature>
<evidence type="ECO:0000256" key="1">
    <source>
        <dbReference type="SAM" id="MobiDB-lite"/>
    </source>
</evidence>
<dbReference type="PANTHER" id="PTHR15572:SF0">
    <property type="entry name" value="GLUTAMINE-RICH PROTEIN-RELATED"/>
    <property type="match status" value="1"/>
</dbReference>
<feature type="compositionally biased region" description="Low complexity" evidence="1">
    <location>
        <begin position="828"/>
        <end position="868"/>
    </location>
</feature>
<feature type="region of interest" description="Disordered" evidence="1">
    <location>
        <begin position="421"/>
        <end position="440"/>
    </location>
</feature>
<organism evidence="3 4">
    <name type="scientific">Acanthaster planci</name>
    <name type="common">Crown-of-thorns starfish</name>
    <dbReference type="NCBI Taxonomy" id="133434"/>
    <lineage>
        <taxon>Eukaryota</taxon>
        <taxon>Metazoa</taxon>
        <taxon>Echinodermata</taxon>
        <taxon>Eleutherozoa</taxon>
        <taxon>Asterozoa</taxon>
        <taxon>Asteroidea</taxon>
        <taxon>Valvatacea</taxon>
        <taxon>Valvatida</taxon>
        <taxon>Acanthasteridae</taxon>
        <taxon>Acanthaster</taxon>
    </lineage>
</organism>
<feature type="region of interest" description="Disordered" evidence="1">
    <location>
        <begin position="930"/>
        <end position="979"/>
    </location>
</feature>
<dbReference type="RefSeq" id="XP_022105917.1">
    <property type="nucleotide sequence ID" value="XM_022250225.1"/>
</dbReference>
<reference evidence="4" key="1">
    <citation type="submission" date="2025-08" db="UniProtKB">
        <authorList>
            <consortium name="RefSeq"/>
        </authorList>
    </citation>
    <scope>IDENTIFICATION</scope>
</reference>
<feature type="compositionally biased region" description="Low complexity" evidence="1">
    <location>
        <begin position="1718"/>
        <end position="1738"/>
    </location>
</feature>
<evidence type="ECO:0000259" key="2">
    <source>
        <dbReference type="Pfam" id="PF15249"/>
    </source>
</evidence>
<sequence>MDDGRCLLDVIGDPIALDEFLQNEDRQLQPNLYSEVTDDEQINYPSSHQLLSPTDLILPQSDPQPSYLQTSLATSDTLDAQAVSSTTHGDEFVGKASPAQQNAAGSDAYNPQAQFVQVQQSTQVHAVPSSASSNTAIPVATIKPYAETPALQVLNGGTSVAGGVEDSAAQVPVQLGQTASQVQEQPAKAAPTAQTPGGTLHYLAPGSTIIARNAAGQPVTLSGTMLQAVQSMTQSLGPSQAVGQPIQIIPSNQLLQQGGALAPGRVMALSQVIIGGAPGQQITLVQAPPKATPKVSGMQTIIASPQVVKGPANIQPKPAGGTVAKTPISIRPVQTITIPTQALQAGAVPQNYQIITHPTLGPSVMVSTASQDQTQQPQVVSQLLQPAASSQQENNNSSSQQQSYRLVPHQTSGQILQIPTQAVQQGNSSGQQQQQQSYRIVQQQSTGQPFQVASAQQDSSTPVQQTYQIVNQPVTGQGNTLTKTLAHQQGTGTSQPGIVVPQQAVVLQNQTVLSNYGTTQKVHPVITIGTSQGNIIVMTQAQPVASTTTTQSGVGVAPELATGESQAEPANSKAKKSSRPSKKKKTTADIAPKTGVAERASPLQTPAQAIQRVPTHQSPATVVLQTDFTITPNAQGIPTMTISKAGSHPTSAQTTQLSVTPQVTQSTYQVSSVSVQQKQPDAKAQALLDADQQQFQLYQKVLKLQQAQQQQHQQQAGQQLQQAGQPGGPTSHGAQQAIQQALRLSQQQAQLSAQQAQLKAQLSLQQVQPAQQILQAAPGQLAQQDQQQQQQQGTLTVSQQQAQQTVEQVLQSSQMAYTSQQQLLSLNSQGLQSQTSSSQPPLSQPQMAQSSQPTADQQTPLAQQQQQQSKPGTRQMTIGQALLALINQSGKGQQITSQQQLQQFIQANPHFLKQLQMTLQQQKQQQQLQLQQQSQSAQPQAASSQPGDLQASSAQQSQGTPQLASANSNSDKSATQVQPSLEQGLQVLPQTRVTAVSQQQAVSSQVPHTFGGLGSAAIHLARLRQQKQQQQQQQSSALPVDQQGANGGTSPQQAVAQSQLQQQISQGATGQQAGLAQAKQSPLLGQLTSVVQTSQSLDQPSQGSLQIGQGNLFQMTSQNVAAAPAAQVTVQQQLQQQRQLSASSAVVQVQQQSTSQIGADQLSQGGPAQVQVGTPASGLQVQTVQRAGDNATQQGVQVQYQGQQQQQQGLLVQQRVSQHQGMEVPPNVQLQAVHQQHSVQEQQQGMQQQQQGMLVQQQGVQMQQQPQGGEQGSSSGITQVSSQAPSGRQQVIQQISIQAQRQLQLVQSHIRQLGALASPTDQQKNMLAQLQSLQQKIVQQARQQLSQYLASGASQQQKPTSTSQATTGAAATLQSQGLSQSTPAFASAQKPAAGAGQVLSQSLNSKDALQQQQQQQQGAQQLASAVATAAAIQASLKGAAQAGNSTLTPKQRLLVRQLQEHLKKVTPEQQQQFYKMHQPLLLKIQAQARSSSSQPAVAPHPQQITQQQVSSSSPTKKNIAIKPAIASKPVASKEPPKEILPKPEKEKHKHKSKHKDKDKERERDKEREKEREKEKDKLSKKPKPTPLAKQLAQDQASAEKADTKKPFTTASKAIKRLLPFHLCQDKTATDKQLALTDEIFETKCIGLMEKKQRMLDKYQLLLYNESMRLRPSAEVVMIERMFLSDERNKLEADKKLAAANKELLHSSTSISNTLTISGHPSTVNTTTTTTSLPAGSTSAKVKLGQKMDTPILRELVTSSSIPQNLLSPRIAAALTEVVATKMASTAHNPDREGGAMAKENGALESSSSESGDSLRNGSGDGPDSPRLPPKKRKVDMSAYLIEDSAGPNEGNIENHVKLKLKRKPAAEMMDPGREVPSARHLSDKIPGVSEVEISHPTNQRRLTPDRRPSFQDTFLKSIGIEEKAVSNTIMPVQEELRENKEVEEAPVQDEESDEKISVVDLQEQMECAINSILDLQRQEPVPKSPGLNCPKVLQDIAVVKPAIPQMKPQSPREVQELGSDGMNFDDQSALSDIDFESHTNSIEYDLGHIGDTFPFDTDDQTQFLPDRNTDIFHTDISSSSYPPAPTATAINASPVPEHVINEDTESSLYSSCGVEKQHPASESARNGYGNTNDDSPLLDESSVVAQFQSELSMLQHRQAEEEQVSEEEFFTGGTGTETAETDPDLEAAVNSILF</sequence>
<feature type="region of interest" description="Disordered" evidence="1">
    <location>
        <begin position="2155"/>
        <end position="2181"/>
    </location>
</feature>
<feature type="region of interest" description="Disordered" evidence="1">
    <location>
        <begin position="1491"/>
        <end position="1604"/>
    </location>
</feature>
<dbReference type="KEGG" id="aplc:110987476"/>
<dbReference type="Pfam" id="PF15249">
    <property type="entry name" value="GLTSCR1"/>
    <property type="match status" value="1"/>
</dbReference>
<keyword evidence="3" id="KW-1185">Reference proteome</keyword>
<feature type="region of interest" description="Disordered" evidence="1">
    <location>
        <begin position="1718"/>
        <end position="1739"/>
    </location>
</feature>
<dbReference type="GO" id="GO:0045893">
    <property type="term" value="P:positive regulation of DNA-templated transcription"/>
    <property type="evidence" value="ECO:0007669"/>
    <property type="project" value="TreeGrafter"/>
</dbReference>
<feature type="compositionally biased region" description="Low complexity" evidence="1">
    <location>
        <begin position="368"/>
        <end position="403"/>
    </location>
</feature>
<feature type="region of interest" description="Disordered" evidence="1">
    <location>
        <begin position="1023"/>
        <end position="1061"/>
    </location>
</feature>
<feature type="domain" description="GLTSCR protein conserved" evidence="2">
    <location>
        <begin position="1594"/>
        <end position="1694"/>
    </location>
</feature>
<dbReference type="GO" id="GO:0016514">
    <property type="term" value="C:SWI/SNF complex"/>
    <property type="evidence" value="ECO:0007669"/>
    <property type="project" value="TreeGrafter"/>
</dbReference>
<feature type="compositionally biased region" description="Low complexity" evidence="1">
    <location>
        <begin position="1491"/>
        <end position="1513"/>
    </location>
</feature>
<proteinExistence type="predicted"/>
<dbReference type="InterPro" id="IPR015671">
    <property type="entry name" value="GSCR1_dom"/>
</dbReference>
<feature type="region of interest" description="Disordered" evidence="1">
    <location>
        <begin position="559"/>
        <end position="604"/>
    </location>
</feature>
<feature type="region of interest" description="Disordered" evidence="1">
    <location>
        <begin position="1352"/>
        <end position="1375"/>
    </location>
</feature>
<feature type="region of interest" description="Disordered" evidence="1">
    <location>
        <begin position="715"/>
        <end position="735"/>
    </location>
</feature>
<feature type="region of interest" description="Disordered" evidence="1">
    <location>
        <begin position="1258"/>
        <end position="1283"/>
    </location>
</feature>
<evidence type="ECO:0000313" key="3">
    <source>
        <dbReference type="Proteomes" id="UP000694845"/>
    </source>
</evidence>
<feature type="compositionally biased region" description="Low complexity" evidence="1">
    <location>
        <begin position="1258"/>
        <end position="1276"/>
    </location>
</feature>